<name>A0A3P8I848_9TREM</name>
<sequence>MVHEGMGRAERIIKAVMLPVGSPPAAGQPNPAEPAFASSTSFVMGPVDPQSAEVFLTSYKQLLPDASPSDLQKVLEMKGVKYGELQMIVDIFRGQLDASRDAKSTNSASALDQQSGSKKDEAECKTGPSDLVTGDDSPRSRTLPSTETQAQGNLIKPLEKLVKKKR</sequence>
<gene>
    <name evidence="2" type="ORF">ECPE_LOCUS14806</name>
</gene>
<dbReference type="AlphaFoldDB" id="A0A3P8I848"/>
<feature type="compositionally biased region" description="Basic and acidic residues" evidence="1">
    <location>
        <begin position="157"/>
        <end position="166"/>
    </location>
</feature>
<proteinExistence type="predicted"/>
<feature type="compositionally biased region" description="Polar residues" evidence="1">
    <location>
        <begin position="140"/>
        <end position="152"/>
    </location>
</feature>
<evidence type="ECO:0000256" key="1">
    <source>
        <dbReference type="SAM" id="MobiDB-lite"/>
    </source>
</evidence>
<protein>
    <submittedName>
        <fullName evidence="2">Uncharacterized protein</fullName>
    </submittedName>
</protein>
<evidence type="ECO:0000313" key="3">
    <source>
        <dbReference type="Proteomes" id="UP000272942"/>
    </source>
</evidence>
<feature type="compositionally biased region" description="Polar residues" evidence="1">
    <location>
        <begin position="104"/>
        <end position="116"/>
    </location>
</feature>
<reference evidence="2 3" key="1">
    <citation type="submission" date="2018-11" db="EMBL/GenBank/DDBJ databases">
        <authorList>
            <consortium name="Pathogen Informatics"/>
        </authorList>
    </citation>
    <scope>NUCLEOTIDE SEQUENCE [LARGE SCALE GENOMIC DNA]</scope>
    <source>
        <strain evidence="2 3">Egypt</strain>
    </source>
</reference>
<dbReference type="OrthoDB" id="10261632at2759"/>
<keyword evidence="3" id="KW-1185">Reference proteome</keyword>
<dbReference type="Proteomes" id="UP000272942">
    <property type="component" value="Unassembled WGS sequence"/>
</dbReference>
<accession>A0A3P8I848</accession>
<dbReference type="EMBL" id="UZAN01058602">
    <property type="protein sequence ID" value="VDP92078.1"/>
    <property type="molecule type" value="Genomic_DNA"/>
</dbReference>
<organism evidence="2 3">
    <name type="scientific">Echinostoma caproni</name>
    <dbReference type="NCBI Taxonomy" id="27848"/>
    <lineage>
        <taxon>Eukaryota</taxon>
        <taxon>Metazoa</taxon>
        <taxon>Spiralia</taxon>
        <taxon>Lophotrochozoa</taxon>
        <taxon>Platyhelminthes</taxon>
        <taxon>Trematoda</taxon>
        <taxon>Digenea</taxon>
        <taxon>Plagiorchiida</taxon>
        <taxon>Echinostomata</taxon>
        <taxon>Echinostomatoidea</taxon>
        <taxon>Echinostomatidae</taxon>
        <taxon>Echinostoma</taxon>
    </lineage>
</organism>
<evidence type="ECO:0000313" key="2">
    <source>
        <dbReference type="EMBL" id="VDP92078.1"/>
    </source>
</evidence>
<feature type="region of interest" description="Disordered" evidence="1">
    <location>
        <begin position="99"/>
        <end position="166"/>
    </location>
</feature>